<gene>
    <name evidence="6" type="ORF">GGR16_002956</name>
</gene>
<dbReference type="InterPro" id="IPR000847">
    <property type="entry name" value="LysR_HTH_N"/>
</dbReference>
<dbReference type="InterPro" id="IPR036390">
    <property type="entry name" value="WH_DNA-bd_sf"/>
</dbReference>
<evidence type="ECO:0000256" key="4">
    <source>
        <dbReference type="ARBA" id="ARBA00023163"/>
    </source>
</evidence>
<keyword evidence="4" id="KW-0804">Transcription</keyword>
<reference evidence="6 7" key="1">
    <citation type="submission" date="2020-08" db="EMBL/GenBank/DDBJ databases">
        <title>Genomic Encyclopedia of Type Strains, Phase IV (KMG-IV): sequencing the most valuable type-strain genomes for metagenomic binning, comparative biology and taxonomic classification.</title>
        <authorList>
            <person name="Goeker M."/>
        </authorList>
    </citation>
    <scope>NUCLEOTIDE SEQUENCE [LARGE SCALE GENOMIC DNA]</scope>
    <source>
        <strain evidence="6 7">DSM 103737</strain>
    </source>
</reference>
<dbReference type="AlphaFoldDB" id="A0A840C1R0"/>
<sequence length="310" mass="32777">MIPEQIGLDLLRTYVAVCRQGSLSKVAAQTGRAQSALSMQMRRLESLVGRQLFQRTGRGVVPTAEGEVLLGYATRILALSEEALSRLRQAEISGVVRIGLAEEVATATLPAALGRLNRAYPDIRLDVVVEHALALGRLWGEGELDVAIAPTSAVAGDAVVTWNVALEWMCAVDCTPDPSRPLDLVAFAAPCLWRQRMLEALVALGREHRITFTSQSITALAAAVENGLGIGLLPPESLRTGALRVLKPAAGVPEPLTVQYGLYARDRRSAVVDAAVGVLVEGLPVLPVRTSGANGPAGGLNGEGRVAMTR</sequence>
<dbReference type="EMBL" id="JACIEN010000003">
    <property type="protein sequence ID" value="MBB4017922.1"/>
    <property type="molecule type" value="Genomic_DNA"/>
</dbReference>
<evidence type="ECO:0000313" key="7">
    <source>
        <dbReference type="Proteomes" id="UP000577362"/>
    </source>
</evidence>
<dbReference type="PANTHER" id="PTHR30579:SF7">
    <property type="entry name" value="HTH-TYPE TRANSCRIPTIONAL REGULATOR LRHA-RELATED"/>
    <property type="match status" value="1"/>
</dbReference>
<dbReference type="GO" id="GO:0003700">
    <property type="term" value="F:DNA-binding transcription factor activity"/>
    <property type="evidence" value="ECO:0007669"/>
    <property type="project" value="InterPro"/>
</dbReference>
<dbReference type="SUPFAM" id="SSF53850">
    <property type="entry name" value="Periplasmic binding protein-like II"/>
    <property type="match status" value="1"/>
</dbReference>
<evidence type="ECO:0000313" key="6">
    <source>
        <dbReference type="EMBL" id="MBB4017922.1"/>
    </source>
</evidence>
<organism evidence="6 7">
    <name type="scientific">Chelatococcus caeni</name>
    <dbReference type="NCBI Taxonomy" id="1348468"/>
    <lineage>
        <taxon>Bacteria</taxon>
        <taxon>Pseudomonadati</taxon>
        <taxon>Pseudomonadota</taxon>
        <taxon>Alphaproteobacteria</taxon>
        <taxon>Hyphomicrobiales</taxon>
        <taxon>Chelatococcaceae</taxon>
        <taxon>Chelatococcus</taxon>
    </lineage>
</organism>
<evidence type="ECO:0000256" key="2">
    <source>
        <dbReference type="ARBA" id="ARBA00023015"/>
    </source>
</evidence>
<dbReference type="Gene3D" id="1.10.10.10">
    <property type="entry name" value="Winged helix-like DNA-binding domain superfamily/Winged helix DNA-binding domain"/>
    <property type="match status" value="1"/>
</dbReference>
<keyword evidence="7" id="KW-1185">Reference proteome</keyword>
<proteinExistence type="inferred from homology"/>
<feature type="domain" description="HTH lysR-type" evidence="5">
    <location>
        <begin position="6"/>
        <end position="63"/>
    </location>
</feature>
<dbReference type="PANTHER" id="PTHR30579">
    <property type="entry name" value="TRANSCRIPTIONAL REGULATOR"/>
    <property type="match status" value="1"/>
</dbReference>
<dbReference type="GO" id="GO:0003677">
    <property type="term" value="F:DNA binding"/>
    <property type="evidence" value="ECO:0007669"/>
    <property type="project" value="UniProtKB-KW"/>
</dbReference>
<accession>A0A840C1R0</accession>
<evidence type="ECO:0000256" key="1">
    <source>
        <dbReference type="ARBA" id="ARBA00009437"/>
    </source>
</evidence>
<dbReference type="PROSITE" id="PS50931">
    <property type="entry name" value="HTH_LYSR"/>
    <property type="match status" value="1"/>
</dbReference>
<comment type="caution">
    <text evidence="6">The sequence shown here is derived from an EMBL/GenBank/DDBJ whole genome shotgun (WGS) entry which is preliminary data.</text>
</comment>
<evidence type="ECO:0000256" key="3">
    <source>
        <dbReference type="ARBA" id="ARBA00023125"/>
    </source>
</evidence>
<keyword evidence="2" id="KW-0805">Transcription regulation</keyword>
<dbReference type="RefSeq" id="WP_183317047.1">
    <property type="nucleotide sequence ID" value="NZ_JACIEN010000003.1"/>
</dbReference>
<protein>
    <submittedName>
        <fullName evidence="6">DNA-binding transcriptional LysR family regulator</fullName>
    </submittedName>
</protein>
<evidence type="ECO:0000259" key="5">
    <source>
        <dbReference type="PROSITE" id="PS50931"/>
    </source>
</evidence>
<dbReference type="InterPro" id="IPR036388">
    <property type="entry name" value="WH-like_DNA-bd_sf"/>
</dbReference>
<dbReference type="SUPFAM" id="SSF46785">
    <property type="entry name" value="Winged helix' DNA-binding domain"/>
    <property type="match status" value="1"/>
</dbReference>
<keyword evidence="3 6" id="KW-0238">DNA-binding</keyword>
<comment type="similarity">
    <text evidence="1">Belongs to the LysR transcriptional regulatory family.</text>
</comment>
<dbReference type="Proteomes" id="UP000577362">
    <property type="component" value="Unassembled WGS sequence"/>
</dbReference>
<dbReference type="Pfam" id="PF00126">
    <property type="entry name" value="HTH_1"/>
    <property type="match status" value="1"/>
</dbReference>
<dbReference type="Pfam" id="PF03466">
    <property type="entry name" value="LysR_substrate"/>
    <property type="match status" value="1"/>
</dbReference>
<name>A0A840C1R0_9HYPH</name>
<dbReference type="InterPro" id="IPR005119">
    <property type="entry name" value="LysR_subst-bd"/>
</dbReference>
<dbReference type="InterPro" id="IPR050176">
    <property type="entry name" value="LTTR"/>
</dbReference>
<dbReference type="Gene3D" id="3.40.190.10">
    <property type="entry name" value="Periplasmic binding protein-like II"/>
    <property type="match status" value="2"/>
</dbReference>